<dbReference type="RefSeq" id="WP_345685117.1">
    <property type="nucleotide sequence ID" value="NZ_BAABRO010000009.1"/>
</dbReference>
<feature type="compositionally biased region" description="Polar residues" evidence="1">
    <location>
        <begin position="278"/>
        <end position="287"/>
    </location>
</feature>
<evidence type="ECO:0000256" key="2">
    <source>
        <dbReference type="SAM" id="Phobius"/>
    </source>
</evidence>
<feature type="region of interest" description="Disordered" evidence="1">
    <location>
        <begin position="248"/>
        <end position="287"/>
    </location>
</feature>
<feature type="compositionally biased region" description="Low complexity" evidence="1">
    <location>
        <begin position="261"/>
        <end position="274"/>
    </location>
</feature>
<evidence type="ECO:0000256" key="1">
    <source>
        <dbReference type="SAM" id="MobiDB-lite"/>
    </source>
</evidence>
<comment type="caution">
    <text evidence="3">The sequence shown here is derived from an EMBL/GenBank/DDBJ whole genome shotgun (WGS) entry which is preliminary data.</text>
</comment>
<evidence type="ECO:0000313" key="3">
    <source>
        <dbReference type="EMBL" id="GAA5508321.1"/>
    </source>
</evidence>
<reference evidence="3 4" key="1">
    <citation type="submission" date="2024-02" db="EMBL/GenBank/DDBJ databases">
        <title>Rhodopirellula caenicola NBRC 110016.</title>
        <authorList>
            <person name="Ichikawa N."/>
            <person name="Katano-Makiyama Y."/>
            <person name="Hidaka K."/>
        </authorList>
    </citation>
    <scope>NUCLEOTIDE SEQUENCE [LARGE SCALE GENOMIC DNA]</scope>
    <source>
        <strain evidence="3 4">NBRC 110016</strain>
    </source>
</reference>
<protein>
    <recommendedName>
        <fullName evidence="5">SMODS and SLOG-associating 2TM effector domain-containing protein</fullName>
    </recommendedName>
</protein>
<evidence type="ECO:0000313" key="4">
    <source>
        <dbReference type="Proteomes" id="UP001416858"/>
    </source>
</evidence>
<dbReference type="EMBL" id="BAABRO010000009">
    <property type="protein sequence ID" value="GAA5508321.1"/>
    <property type="molecule type" value="Genomic_DNA"/>
</dbReference>
<feature type="transmembrane region" description="Helical" evidence="2">
    <location>
        <begin position="69"/>
        <end position="92"/>
    </location>
</feature>
<keyword evidence="2" id="KW-0812">Transmembrane</keyword>
<evidence type="ECO:0008006" key="5">
    <source>
        <dbReference type="Google" id="ProtNLM"/>
    </source>
</evidence>
<keyword evidence="4" id="KW-1185">Reference proteome</keyword>
<name>A0ABP9VT35_9BACT</name>
<gene>
    <name evidence="3" type="ORF">Rcae01_03787</name>
</gene>
<sequence length="287" mass="32287">MNDQTDYVEKKPHDLLRLRDDRIVETVAMLKVRIDERFPNCGLGKLCGQLHQVSLQAASRSAWIGRPILWIRAVGYLLAFSLLAVLIFYGALVVRLEPDEVSPMDFIQTFDAGINGAVFVGIALYFLISLETRIKRKRALAAVHELRSIAHIIDMHQLTKDPERILRNWQATDHSPKYNMTPFLLSRYLDYCSEMLSLVGKIAALYVERFDDAHSVAAVTEIEQLSTSMSRKIWQKIMILSQSRELFEPADPDPSAVPNPTTNDSATTHSTSADTELESTSEGPATL</sequence>
<keyword evidence="2" id="KW-1133">Transmembrane helix</keyword>
<dbReference type="Proteomes" id="UP001416858">
    <property type="component" value="Unassembled WGS sequence"/>
</dbReference>
<feature type="transmembrane region" description="Helical" evidence="2">
    <location>
        <begin position="112"/>
        <end position="130"/>
    </location>
</feature>
<accession>A0ABP9VT35</accession>
<organism evidence="3 4">
    <name type="scientific">Novipirellula caenicola</name>
    <dbReference type="NCBI Taxonomy" id="1536901"/>
    <lineage>
        <taxon>Bacteria</taxon>
        <taxon>Pseudomonadati</taxon>
        <taxon>Planctomycetota</taxon>
        <taxon>Planctomycetia</taxon>
        <taxon>Pirellulales</taxon>
        <taxon>Pirellulaceae</taxon>
        <taxon>Novipirellula</taxon>
    </lineage>
</organism>
<proteinExistence type="predicted"/>
<keyword evidence="2" id="KW-0472">Membrane</keyword>